<accession>A0A8S0PBP6</accession>
<gene>
    <name evidence="2" type="ORF">OLEA9_A042552</name>
</gene>
<evidence type="ECO:0000313" key="3">
    <source>
        <dbReference type="Proteomes" id="UP000594638"/>
    </source>
</evidence>
<feature type="compositionally biased region" description="Basic and acidic residues" evidence="1">
    <location>
        <begin position="8"/>
        <end position="20"/>
    </location>
</feature>
<evidence type="ECO:0000256" key="1">
    <source>
        <dbReference type="SAM" id="MobiDB-lite"/>
    </source>
</evidence>
<feature type="compositionally biased region" description="Basic and acidic residues" evidence="1">
    <location>
        <begin position="59"/>
        <end position="71"/>
    </location>
</feature>
<sequence>MADESSDSDERINEDLMTKYEDDNRYLTWTECIGLESMNETSKTEELESSATPPGRTAVESRSRNTDKTTQPKEFPATLLSLAKNGQPRFYLVKTRGNGRLQIVMVPTNHPAVLVERTPEEGDKVRIRFNNDDDFDHYT</sequence>
<evidence type="ECO:0000313" key="2">
    <source>
        <dbReference type="EMBL" id="CAA2935095.1"/>
    </source>
</evidence>
<dbReference type="Proteomes" id="UP000594638">
    <property type="component" value="Unassembled WGS sequence"/>
</dbReference>
<feature type="region of interest" description="Disordered" evidence="1">
    <location>
        <begin position="37"/>
        <end position="75"/>
    </location>
</feature>
<dbReference type="AlphaFoldDB" id="A0A8S0PBP6"/>
<dbReference type="OrthoDB" id="1931928at2759"/>
<comment type="caution">
    <text evidence="2">The sequence shown here is derived from an EMBL/GenBank/DDBJ whole genome shotgun (WGS) entry which is preliminary data.</text>
</comment>
<reference evidence="2 3" key="1">
    <citation type="submission" date="2019-12" db="EMBL/GenBank/DDBJ databases">
        <authorList>
            <person name="Alioto T."/>
            <person name="Alioto T."/>
            <person name="Gomez Garrido J."/>
        </authorList>
    </citation>
    <scope>NUCLEOTIDE SEQUENCE [LARGE SCALE GENOMIC DNA]</scope>
</reference>
<organism evidence="2 3">
    <name type="scientific">Olea europaea subsp. europaea</name>
    <dbReference type="NCBI Taxonomy" id="158383"/>
    <lineage>
        <taxon>Eukaryota</taxon>
        <taxon>Viridiplantae</taxon>
        <taxon>Streptophyta</taxon>
        <taxon>Embryophyta</taxon>
        <taxon>Tracheophyta</taxon>
        <taxon>Spermatophyta</taxon>
        <taxon>Magnoliopsida</taxon>
        <taxon>eudicotyledons</taxon>
        <taxon>Gunneridae</taxon>
        <taxon>Pentapetalae</taxon>
        <taxon>asterids</taxon>
        <taxon>lamiids</taxon>
        <taxon>Lamiales</taxon>
        <taxon>Oleaceae</taxon>
        <taxon>Oleeae</taxon>
        <taxon>Olea</taxon>
    </lineage>
</organism>
<keyword evidence="3" id="KW-1185">Reference proteome</keyword>
<dbReference type="Gramene" id="OE9A042552T1">
    <property type="protein sequence ID" value="OE9A042552C1"/>
    <property type="gene ID" value="OE9A042552"/>
</dbReference>
<feature type="region of interest" description="Disordered" evidence="1">
    <location>
        <begin position="1"/>
        <end position="20"/>
    </location>
</feature>
<dbReference type="EMBL" id="CACTIH010000022">
    <property type="protein sequence ID" value="CAA2935095.1"/>
    <property type="molecule type" value="Genomic_DNA"/>
</dbReference>
<protein>
    <submittedName>
        <fullName evidence="2">Uncharacterized protein</fullName>
    </submittedName>
</protein>
<name>A0A8S0PBP6_OLEEU</name>
<proteinExistence type="predicted"/>